<dbReference type="GO" id="GO:0016579">
    <property type="term" value="P:protein deubiquitination"/>
    <property type="evidence" value="ECO:0007669"/>
    <property type="project" value="InterPro"/>
</dbReference>
<dbReference type="GO" id="GO:0006508">
    <property type="term" value="P:proteolysis"/>
    <property type="evidence" value="ECO:0007669"/>
    <property type="project" value="UniProtKB-KW"/>
</dbReference>
<evidence type="ECO:0000259" key="5">
    <source>
        <dbReference type="PROSITE" id="PS50600"/>
    </source>
</evidence>
<dbReference type="SUPFAM" id="SSF54001">
    <property type="entry name" value="Cysteine proteinases"/>
    <property type="match status" value="2"/>
</dbReference>
<dbReference type="PROSITE" id="PS50600">
    <property type="entry name" value="ULP_PROTEASE"/>
    <property type="match status" value="1"/>
</dbReference>
<evidence type="ECO:0000256" key="1">
    <source>
        <dbReference type="ARBA" id="ARBA00005234"/>
    </source>
</evidence>
<keyword evidence="2" id="KW-0645">Protease</keyword>
<dbReference type="Gene3D" id="3.90.70.10">
    <property type="entry name" value="Cysteine proteinases"/>
    <property type="match status" value="1"/>
</dbReference>
<sequence length="1845" mass="210695">MPRKARINEESFEKALREIGIDDVALLNSSKSSADIWGRICSRMGKGDNIENRRACYDFWKRKGYSLHSTIPDFMQDVKQLNDNGTDPTNIVDFDQLRETEVDTRSDYTRPTTLNSNVHSLVGADREMKEISCSPSSEIKGKKKDFMKQLSELLQQHQTNFSLIYTHDYNSTVCSGEMVAIQVLCQCIESYDTTCIRKKNFLNNHSSNEIQGQSSNSEKSEGDYLHNLLTGQATIDSRDLQTEETAIVNNISHDKSTPISIVQTPPLLFVSPTSSLLSSATPQIMNVDSTCKTTSKLNVAACLLNQAKNILSPSKVPDHTIISDEQKNVLTYLNRQNANSSDFIFDVKEIQQIERNKANIISQSDMDKLKKLQQDQHKKQHQKNQQNKIITAVAAADDDNNYNIENPKRNLEWTLILDEYVWHSNDYCVFSYDRHHFTTRTTIGMTNQFFMSVDVHCKFSTCTCIFHATLTENGRLRINYLGRIVHKAGEVHARPIRGSRREELQQFTSLGATPGALYLQQLKSISTANKEAGNRNAVGSSRSVLRKISSEANSKLRRDDDLDKSLRELKIEQAKKVFPGEVIPGYLQEISTDPLRLICFTAGGIAAYHHFGSTMPLSWDATGGIIVNRNKRIFYYELTMTSLSKGGSSLPISVMLSASHGTMDIVHWMNCFIEKYKQVYGFSNPFPKPPVIHSDRASVFLLAGIQIFNQDETMDRYIERCWRILQRTATKRDLEITIVHACLGHFMKNVRKNASKDLGKKQIPFGMWLMALLVNCNTLDEMIIIWRNICIVLMSPSQNDQFKMSLSVLSKLADEMNGDPEKKNFVLQNVSVTAKGHITNAIKIDKDDNITHDIGSEEESIFYVQSSFKELFTTIKQQCKDLLNVYDGPEWKDLPNNPLFSVSYLNRILKLYMPTTPIWSNLLLGNFGQRYGYSLNSTVPPCSCHFGRTTGASESQMRVLKEAILSKKIYSRIDEVASKLGETIEAVEMQFADYILIKKGKSRLLPAKKQKLAEEPWNKRNKTGKTTGVYTSKKPPMNLVAMMNNKLLGQNDDANLDAGQLTQFLKFENTSNNCWLNSVLQMILASGHIVEAIRRFGSVEADLASSRVMVLGNMLNCLVNKNESVNEVRKTTVEQSFIRDHIGYLRWAGIKIRPGKNNYVFDFFQSAILPTLLHYNIDLQYVIDISIECSSCKSVSSVTRQNWNYLLVHQTTKEDTLDNIVADLFGPTLTMNICPKCVKQGQYDSSLSIMNCPKDLFIRFEPNVAMGQHRPKLTTHVDFAQIISRNVARTRSYSRYTLQSFIVFHGEDDDGHYMTFAQHKGDWYRLNDMNITIVRASTVFDDQLKNEPVMLAHFTRPSEIDIFSIALWNIFTNFAPTTTTLPSNLSLNDAANYFAKHHIIEDNPLNLVTIKLFYCSICKRETYAVDRFHDVWQMQTNIEEVNAIINSFVYEEIKCSKCKEQGLTRVVLYDIPRFLILKTRSTDPNTINFIDDSGLLHIRLSFSHPSFEYNMETVLIVLEENAIFYLRKTENGYSSYNKATSEFEPIQEFSTCQTGLASNWIVFVYKTETTIFDTPTLNKTLIDQNNLTVTTQPEPWTIETVQGLLAAFKEYFHVGPIQIKSNDMKILLDSGGDINDLIIDAHLSITATQSTSNQRVLALASHTVSEILEKRLKELKHIWLDYDIVLCPINQKQHWYLVVVDLQAKLILQFDSLPTHDLPRNQNMNRLIHHLNTQYYLRNGTDIDFHDTWQLTTPTTNFNLHQQDSHYCGIHLLMYARAYTRRQHFPIITNENVELYRHHIGEHLLRVAEPASDDDFSSVSPNLDTFTSKSSLILDFRHSTNKFHN</sequence>
<evidence type="ECO:0000256" key="2">
    <source>
        <dbReference type="ARBA" id="ARBA00022670"/>
    </source>
</evidence>
<dbReference type="GO" id="GO:0004843">
    <property type="term" value="F:cysteine-type deubiquitinase activity"/>
    <property type="evidence" value="ECO:0007669"/>
    <property type="project" value="InterPro"/>
</dbReference>
<evidence type="ECO:0000259" key="4">
    <source>
        <dbReference type="PROSITE" id="PS50235"/>
    </source>
</evidence>
<evidence type="ECO:0000313" key="7">
    <source>
        <dbReference type="Proteomes" id="UP000663855"/>
    </source>
</evidence>
<dbReference type="EMBL" id="CAJNOV010010011">
    <property type="protein sequence ID" value="CAF1384967.1"/>
    <property type="molecule type" value="Genomic_DNA"/>
</dbReference>
<name>A0A815JP57_9BILA</name>
<dbReference type="InterPro" id="IPR001394">
    <property type="entry name" value="Peptidase_C19_UCH"/>
</dbReference>
<keyword evidence="3" id="KW-0378">Hydrolase</keyword>
<dbReference type="Pfam" id="PF00443">
    <property type="entry name" value="UCH"/>
    <property type="match status" value="1"/>
</dbReference>
<dbReference type="InterPro" id="IPR003653">
    <property type="entry name" value="Peptidase_C48_C"/>
</dbReference>
<protein>
    <recommendedName>
        <fullName evidence="8">Ubiquitin-like protease family profile domain-containing protein</fullName>
    </recommendedName>
</protein>
<feature type="domain" description="Ubiquitin-like protease family profile" evidence="5">
    <location>
        <begin position="1617"/>
        <end position="1779"/>
    </location>
</feature>
<dbReference type="Gene3D" id="3.40.395.10">
    <property type="entry name" value="Adenoviral Proteinase, Chain A"/>
    <property type="match status" value="1"/>
</dbReference>
<dbReference type="InterPro" id="IPR038765">
    <property type="entry name" value="Papain-like_cys_pep_sf"/>
</dbReference>
<comment type="similarity">
    <text evidence="1">Belongs to the peptidase C48 family.</text>
</comment>
<evidence type="ECO:0000313" key="6">
    <source>
        <dbReference type="EMBL" id="CAF1384967.1"/>
    </source>
</evidence>
<feature type="domain" description="USP" evidence="4">
    <location>
        <begin position="1065"/>
        <end position="1357"/>
    </location>
</feature>
<dbReference type="Pfam" id="PF02902">
    <property type="entry name" value="Peptidase_C48"/>
    <property type="match status" value="1"/>
</dbReference>
<gene>
    <name evidence="6" type="ORF">CJN711_LOCUS21146</name>
</gene>
<dbReference type="CDD" id="cd02257">
    <property type="entry name" value="Peptidase_C19"/>
    <property type="match status" value="1"/>
</dbReference>
<proteinExistence type="inferred from homology"/>
<dbReference type="Proteomes" id="UP000663855">
    <property type="component" value="Unassembled WGS sequence"/>
</dbReference>
<evidence type="ECO:0000256" key="3">
    <source>
        <dbReference type="ARBA" id="ARBA00022801"/>
    </source>
</evidence>
<evidence type="ECO:0008006" key="8">
    <source>
        <dbReference type="Google" id="ProtNLM"/>
    </source>
</evidence>
<reference evidence="6" key="1">
    <citation type="submission" date="2021-02" db="EMBL/GenBank/DDBJ databases">
        <authorList>
            <person name="Nowell W R."/>
        </authorList>
    </citation>
    <scope>NUCLEOTIDE SEQUENCE</scope>
</reference>
<dbReference type="InterPro" id="IPR028889">
    <property type="entry name" value="USP"/>
</dbReference>
<comment type="caution">
    <text evidence="6">The sequence shown here is derived from an EMBL/GenBank/DDBJ whole genome shotgun (WGS) entry which is preliminary data.</text>
</comment>
<accession>A0A815JP57</accession>
<organism evidence="6 7">
    <name type="scientific">Rotaria magnacalcarata</name>
    <dbReference type="NCBI Taxonomy" id="392030"/>
    <lineage>
        <taxon>Eukaryota</taxon>
        <taxon>Metazoa</taxon>
        <taxon>Spiralia</taxon>
        <taxon>Gnathifera</taxon>
        <taxon>Rotifera</taxon>
        <taxon>Eurotatoria</taxon>
        <taxon>Bdelloidea</taxon>
        <taxon>Philodinida</taxon>
        <taxon>Philodinidae</taxon>
        <taxon>Rotaria</taxon>
    </lineage>
</organism>
<dbReference type="PROSITE" id="PS50235">
    <property type="entry name" value="USP_3"/>
    <property type="match status" value="1"/>
</dbReference>